<evidence type="ECO:0000313" key="4">
    <source>
        <dbReference type="Proteomes" id="UP000317366"/>
    </source>
</evidence>
<feature type="region of interest" description="Disordered" evidence="1">
    <location>
        <begin position="77"/>
        <end position="97"/>
    </location>
</feature>
<evidence type="ECO:0000313" key="5">
    <source>
        <dbReference type="Proteomes" id="UP000319829"/>
    </source>
</evidence>
<sequence>MRKTTFQMRLFPPFLRAALALYLLGTLCLAEVHQHHGALQNHDCALCTIVHSPATVVPAAPHDAAPAAVAYLLPAPDDRGWDSESRSTLRSRAPPLA</sequence>
<evidence type="ECO:0008006" key="6">
    <source>
        <dbReference type="Google" id="ProtNLM"/>
    </source>
</evidence>
<comment type="caution">
    <text evidence="2">The sequence shown here is derived from an EMBL/GenBank/DDBJ whole genome shotgun (WGS) entry which is preliminary data.</text>
</comment>
<evidence type="ECO:0000256" key="1">
    <source>
        <dbReference type="SAM" id="MobiDB-lite"/>
    </source>
</evidence>
<protein>
    <recommendedName>
        <fullName evidence="6">DUF2946 domain-containing protein</fullName>
    </recommendedName>
</protein>
<evidence type="ECO:0000313" key="2">
    <source>
        <dbReference type="EMBL" id="TMQ52745.1"/>
    </source>
</evidence>
<dbReference type="Proteomes" id="UP000319829">
    <property type="component" value="Unassembled WGS sequence"/>
</dbReference>
<gene>
    <name evidence="2" type="ORF">E6K74_11415</name>
    <name evidence="3" type="ORF">E6K77_05970</name>
</gene>
<accession>A0A538SMZ9</accession>
<feature type="compositionally biased region" description="Basic and acidic residues" evidence="1">
    <location>
        <begin position="77"/>
        <end position="87"/>
    </location>
</feature>
<proteinExistence type="predicted"/>
<dbReference type="EMBL" id="VBOX01000064">
    <property type="protein sequence ID" value="TMQ63060.1"/>
    <property type="molecule type" value="Genomic_DNA"/>
</dbReference>
<reference evidence="4 5" key="1">
    <citation type="journal article" date="2019" name="Nat. Microbiol.">
        <title>Mediterranean grassland soil C-N compound turnover is dependent on rainfall and depth, and is mediated by genomically divergent microorganisms.</title>
        <authorList>
            <person name="Diamond S."/>
            <person name="Andeer P.F."/>
            <person name="Li Z."/>
            <person name="Crits-Christoph A."/>
            <person name="Burstein D."/>
            <person name="Anantharaman K."/>
            <person name="Lane K.R."/>
            <person name="Thomas B.C."/>
            <person name="Pan C."/>
            <person name="Northen T.R."/>
            <person name="Banfield J.F."/>
        </authorList>
    </citation>
    <scope>NUCLEOTIDE SEQUENCE [LARGE SCALE GENOMIC DNA]</scope>
    <source>
        <strain evidence="2">WS_4</strain>
        <strain evidence="3">WS_7</strain>
    </source>
</reference>
<dbReference type="Proteomes" id="UP000317366">
    <property type="component" value="Unassembled WGS sequence"/>
</dbReference>
<dbReference type="AlphaFoldDB" id="A0A538SMZ9"/>
<dbReference type="EMBL" id="VBOU01000094">
    <property type="protein sequence ID" value="TMQ52745.1"/>
    <property type="molecule type" value="Genomic_DNA"/>
</dbReference>
<evidence type="ECO:0000313" key="3">
    <source>
        <dbReference type="EMBL" id="TMQ63060.1"/>
    </source>
</evidence>
<name>A0A538SMZ9_UNCEI</name>
<organism evidence="2 5">
    <name type="scientific">Eiseniibacteriota bacterium</name>
    <dbReference type="NCBI Taxonomy" id="2212470"/>
    <lineage>
        <taxon>Bacteria</taxon>
        <taxon>Candidatus Eiseniibacteriota</taxon>
    </lineage>
</organism>